<dbReference type="EMBL" id="MT630870">
    <property type="protein sequence ID" value="QNO43853.1"/>
    <property type="molecule type" value="Genomic_DNA"/>
</dbReference>
<dbReference type="AlphaFoldDB" id="A0A7G9Y769"/>
<proteinExistence type="predicted"/>
<protein>
    <submittedName>
        <fullName evidence="2">Uncharacterized protein</fullName>
    </submittedName>
</protein>
<evidence type="ECO:0000313" key="3">
    <source>
        <dbReference type="EMBL" id="QNO46374.1"/>
    </source>
</evidence>
<feature type="region of interest" description="Disordered" evidence="1">
    <location>
        <begin position="1"/>
        <end position="44"/>
    </location>
</feature>
<gene>
    <name evidence="3" type="ORF">KKGFGGCE_00012</name>
    <name evidence="2" type="ORF">KKPOJJPN_00010</name>
</gene>
<sequence length="44" mass="4889">MNICGGEDVERRFVGRESDHGSADASMLEEGYENVFPGEQEVEI</sequence>
<name>A0A7G9Y769_9EURY</name>
<evidence type="ECO:0000313" key="2">
    <source>
        <dbReference type="EMBL" id="QNO43853.1"/>
    </source>
</evidence>
<accession>A0A7G9Y769</accession>
<feature type="compositionally biased region" description="Basic and acidic residues" evidence="1">
    <location>
        <begin position="8"/>
        <end position="22"/>
    </location>
</feature>
<organism evidence="2">
    <name type="scientific">Candidatus Methanogaster sp. ANME-2c ERB4</name>
    <dbReference type="NCBI Taxonomy" id="2759911"/>
    <lineage>
        <taxon>Archaea</taxon>
        <taxon>Methanobacteriati</taxon>
        <taxon>Methanobacteriota</taxon>
        <taxon>Stenosarchaea group</taxon>
        <taxon>Methanomicrobia</taxon>
        <taxon>Methanosarcinales</taxon>
        <taxon>ANME-2 cluster</taxon>
        <taxon>Candidatus Methanogasteraceae</taxon>
        <taxon>Candidatus Methanogaster</taxon>
    </lineage>
</organism>
<reference evidence="2" key="1">
    <citation type="submission" date="2020-06" db="EMBL/GenBank/DDBJ databases">
        <title>Unique genomic features of the anaerobic methanotrophic archaea.</title>
        <authorList>
            <person name="Chadwick G.L."/>
            <person name="Skennerton C.T."/>
            <person name="Laso-Perez R."/>
            <person name="Leu A.O."/>
            <person name="Speth D.R."/>
            <person name="Yu H."/>
            <person name="Morgan-Lang C."/>
            <person name="Hatzenpichler R."/>
            <person name="Goudeau D."/>
            <person name="Malmstrom R."/>
            <person name="Brazelton W.J."/>
            <person name="Woyke T."/>
            <person name="Hallam S.J."/>
            <person name="Tyson G.W."/>
            <person name="Wegener G."/>
            <person name="Boetius A."/>
            <person name="Orphan V."/>
        </authorList>
    </citation>
    <scope>NUCLEOTIDE SEQUENCE</scope>
</reference>
<dbReference type="EMBL" id="MT631187">
    <property type="protein sequence ID" value="QNO46374.1"/>
    <property type="molecule type" value="Genomic_DNA"/>
</dbReference>
<evidence type="ECO:0000256" key="1">
    <source>
        <dbReference type="SAM" id="MobiDB-lite"/>
    </source>
</evidence>